<dbReference type="Gene3D" id="2.60.200.40">
    <property type="match status" value="1"/>
</dbReference>
<evidence type="ECO:0000256" key="17">
    <source>
        <dbReference type="ARBA" id="ARBA00023136"/>
    </source>
</evidence>
<keyword evidence="6" id="KW-0963">Cytoplasm</keyword>
<keyword evidence="15 21" id="KW-0067">ATP-binding</keyword>
<keyword evidence="5" id="KW-1003">Cell membrane</keyword>
<dbReference type="InterPro" id="IPR002219">
    <property type="entry name" value="PKC_DAG/PE"/>
</dbReference>
<dbReference type="EC" id="2.7.1.107" evidence="21"/>
<keyword evidence="16" id="KW-0443">Lipid metabolism</keyword>
<dbReference type="SUPFAM" id="SSF111331">
    <property type="entry name" value="NAD kinase/diacylglycerol kinase-like"/>
    <property type="match status" value="1"/>
</dbReference>
<feature type="domain" description="PH" evidence="23">
    <location>
        <begin position="181"/>
        <end position="274"/>
    </location>
</feature>
<keyword evidence="7" id="KW-0597">Phosphoprotein</keyword>
<dbReference type="InterPro" id="IPR017438">
    <property type="entry name" value="ATP-NAD_kinase_N"/>
</dbReference>
<dbReference type="PROSITE" id="PS50003">
    <property type="entry name" value="PH_DOMAIN"/>
    <property type="match status" value="1"/>
</dbReference>
<keyword evidence="8 21" id="KW-0808">Transferase</keyword>
<feature type="region of interest" description="Disordered" evidence="22">
    <location>
        <begin position="55"/>
        <end position="94"/>
    </location>
</feature>
<dbReference type="SUPFAM" id="SSF57889">
    <property type="entry name" value="Cysteine-rich domain"/>
    <property type="match status" value="2"/>
</dbReference>
<keyword evidence="11 21" id="KW-0547">Nucleotide-binding</keyword>
<comment type="catalytic activity">
    <reaction evidence="18">
        <text>1,2-di-(9Z-octadecenoyl)-sn-glycerol + ATP = 1,2-di-(9Z-octadecenoyl)-sn-glycero-3-phosphate + ADP + H(+)</text>
        <dbReference type="Rhea" id="RHEA:40327"/>
        <dbReference type="ChEBI" id="CHEBI:15378"/>
        <dbReference type="ChEBI" id="CHEBI:30616"/>
        <dbReference type="ChEBI" id="CHEBI:52333"/>
        <dbReference type="ChEBI" id="CHEBI:74546"/>
        <dbReference type="ChEBI" id="CHEBI:456216"/>
    </reaction>
    <physiologicalReaction direction="left-to-right" evidence="18">
        <dbReference type="Rhea" id="RHEA:40328"/>
    </physiologicalReaction>
</comment>
<dbReference type="InterPro" id="IPR011993">
    <property type="entry name" value="PH-like_dom_sf"/>
</dbReference>
<dbReference type="SMART" id="SM00045">
    <property type="entry name" value="DAGKa"/>
    <property type="match status" value="1"/>
</dbReference>
<evidence type="ECO:0000313" key="26">
    <source>
        <dbReference type="EMBL" id="TNM93677.1"/>
    </source>
</evidence>
<evidence type="ECO:0000256" key="10">
    <source>
        <dbReference type="ARBA" id="ARBA00022737"/>
    </source>
</evidence>
<evidence type="ECO:0000256" key="12">
    <source>
        <dbReference type="ARBA" id="ARBA00022771"/>
    </source>
</evidence>
<comment type="pathway">
    <text evidence="20">Glycerolipid metabolism.</text>
</comment>
<dbReference type="FunFam" id="3.30.60.20:FF:000002">
    <property type="entry name" value="Diacylglycerol kinase"/>
    <property type="match status" value="1"/>
</dbReference>
<dbReference type="SUPFAM" id="SSF50729">
    <property type="entry name" value="PH domain-like"/>
    <property type="match status" value="1"/>
</dbReference>
<dbReference type="InterPro" id="IPR001849">
    <property type="entry name" value="PH_domain"/>
</dbReference>
<keyword evidence="17" id="KW-0472">Membrane</keyword>
<feature type="region of interest" description="Disordered" evidence="22">
    <location>
        <begin position="1175"/>
        <end position="1227"/>
    </location>
</feature>
<evidence type="ECO:0000256" key="21">
    <source>
        <dbReference type="RuleBase" id="RU361128"/>
    </source>
</evidence>
<dbReference type="PANTHER" id="PTHR11255">
    <property type="entry name" value="DIACYLGLYCEROL KINASE"/>
    <property type="match status" value="1"/>
</dbReference>
<dbReference type="PANTHER" id="PTHR11255:SF33">
    <property type="entry name" value="DIACYLGLYCEROL KINASE KAPPA"/>
    <property type="match status" value="1"/>
</dbReference>
<feature type="domain" description="Phorbol-ester/DAG-type" evidence="24">
    <location>
        <begin position="291"/>
        <end position="341"/>
    </location>
</feature>
<protein>
    <recommendedName>
        <fullName evidence="21">Diacylglycerol kinase</fullName>
        <shortName evidence="21">DAG kinase</shortName>
        <ecNumber evidence="21">2.7.1.107</ecNumber>
    </recommendedName>
</protein>
<evidence type="ECO:0000256" key="19">
    <source>
        <dbReference type="ARBA" id="ARBA00023411"/>
    </source>
</evidence>
<dbReference type="Pfam" id="PF00609">
    <property type="entry name" value="DAGK_acc"/>
    <property type="match status" value="1"/>
</dbReference>
<dbReference type="EMBL" id="SWLE01000012">
    <property type="protein sequence ID" value="TNM93677.1"/>
    <property type="molecule type" value="Genomic_DNA"/>
</dbReference>
<evidence type="ECO:0000256" key="15">
    <source>
        <dbReference type="ARBA" id="ARBA00022840"/>
    </source>
</evidence>
<dbReference type="Gene3D" id="2.30.29.30">
    <property type="entry name" value="Pleckstrin-homology domain (PH domain)/Phosphotyrosine-binding domain (PTB)"/>
    <property type="match status" value="1"/>
</dbReference>
<keyword evidence="12" id="KW-0863">Zinc-finger</keyword>
<feature type="domain" description="DAGKc" evidence="25">
    <location>
        <begin position="444"/>
        <end position="579"/>
    </location>
</feature>
<feature type="region of interest" description="Disordered" evidence="22">
    <location>
        <begin position="132"/>
        <end position="168"/>
    </location>
</feature>
<keyword evidence="10" id="KW-0677">Repeat</keyword>
<feature type="compositionally biased region" description="Acidic residues" evidence="22">
    <location>
        <begin position="149"/>
        <end position="161"/>
    </location>
</feature>
<dbReference type="Pfam" id="PF00169">
    <property type="entry name" value="PH"/>
    <property type="match status" value="1"/>
</dbReference>
<dbReference type="FunFam" id="2.60.200.40:FF:000001">
    <property type="entry name" value="Diacylglycerol kinase"/>
    <property type="match status" value="1"/>
</dbReference>
<evidence type="ECO:0000256" key="2">
    <source>
        <dbReference type="ARBA" id="ARBA00004496"/>
    </source>
</evidence>
<evidence type="ECO:0000256" key="5">
    <source>
        <dbReference type="ARBA" id="ARBA00022475"/>
    </source>
</evidence>
<feature type="compositionally biased region" description="Low complexity" evidence="22">
    <location>
        <begin position="61"/>
        <end position="71"/>
    </location>
</feature>
<dbReference type="GO" id="GO:0005524">
    <property type="term" value="F:ATP binding"/>
    <property type="evidence" value="ECO:0007669"/>
    <property type="project" value="UniProtKB-KW"/>
</dbReference>
<evidence type="ECO:0000256" key="8">
    <source>
        <dbReference type="ARBA" id="ARBA00022679"/>
    </source>
</evidence>
<dbReference type="Proteomes" id="UP000516260">
    <property type="component" value="Chromosome 2"/>
</dbReference>
<name>A0A4Z2BPE9_9TELE</name>
<dbReference type="InterPro" id="IPR046349">
    <property type="entry name" value="C1-like_sf"/>
</dbReference>
<comment type="subcellular location">
    <subcellularLocation>
        <location evidence="1">Cell membrane</location>
    </subcellularLocation>
    <subcellularLocation>
        <location evidence="2">Cytoplasm</location>
    </subcellularLocation>
</comment>
<feature type="compositionally biased region" description="Polar residues" evidence="22">
    <location>
        <begin position="795"/>
        <end position="809"/>
    </location>
</feature>
<dbReference type="Gene3D" id="3.40.50.10330">
    <property type="entry name" value="Probable inorganic polyphosphate/atp-NAD kinase, domain 1"/>
    <property type="match status" value="1"/>
</dbReference>
<dbReference type="InterPro" id="IPR037607">
    <property type="entry name" value="DGK"/>
</dbReference>
<dbReference type="SMART" id="SM00109">
    <property type="entry name" value="C1"/>
    <property type="match status" value="2"/>
</dbReference>
<evidence type="ECO:0000259" key="24">
    <source>
        <dbReference type="PROSITE" id="PS50081"/>
    </source>
</evidence>
<feature type="compositionally biased region" description="Basic and acidic residues" evidence="22">
    <location>
        <begin position="763"/>
        <end position="778"/>
    </location>
</feature>
<evidence type="ECO:0000259" key="25">
    <source>
        <dbReference type="PROSITE" id="PS50146"/>
    </source>
</evidence>
<dbReference type="SMART" id="SM00233">
    <property type="entry name" value="PH"/>
    <property type="match status" value="1"/>
</dbReference>
<dbReference type="GO" id="GO:0005737">
    <property type="term" value="C:cytoplasm"/>
    <property type="evidence" value="ECO:0007669"/>
    <property type="project" value="UniProtKB-SubCell"/>
</dbReference>
<accession>A0A4Z2BPE9</accession>
<feature type="compositionally biased region" description="Low complexity" evidence="22">
    <location>
        <begin position="691"/>
        <end position="700"/>
    </location>
</feature>
<organism evidence="26 27">
    <name type="scientific">Takifugu bimaculatus</name>
    <dbReference type="NCBI Taxonomy" id="433685"/>
    <lineage>
        <taxon>Eukaryota</taxon>
        <taxon>Metazoa</taxon>
        <taxon>Chordata</taxon>
        <taxon>Craniata</taxon>
        <taxon>Vertebrata</taxon>
        <taxon>Euteleostomi</taxon>
        <taxon>Actinopterygii</taxon>
        <taxon>Neopterygii</taxon>
        <taxon>Teleostei</taxon>
        <taxon>Neoteleostei</taxon>
        <taxon>Acanthomorphata</taxon>
        <taxon>Eupercaria</taxon>
        <taxon>Tetraodontiformes</taxon>
        <taxon>Tetradontoidea</taxon>
        <taxon>Tetraodontidae</taxon>
        <taxon>Takifugu</taxon>
    </lineage>
</organism>
<keyword evidence="9" id="KW-0479">Metal-binding</keyword>
<keyword evidence="27" id="KW-1185">Reference proteome</keyword>
<feature type="compositionally biased region" description="Gly residues" evidence="22">
    <location>
        <begin position="701"/>
        <end position="710"/>
    </location>
</feature>
<reference evidence="26 27" key="1">
    <citation type="submission" date="2019-04" db="EMBL/GenBank/DDBJ databases">
        <title>The sequence and de novo assembly of Takifugu bimaculatus genome using PacBio and Hi-C technologies.</title>
        <authorList>
            <person name="Xu P."/>
            <person name="Liu B."/>
            <person name="Zhou Z."/>
        </authorList>
    </citation>
    <scope>NUCLEOTIDE SEQUENCE [LARGE SCALE GENOMIC DNA]</scope>
    <source>
        <strain evidence="26">TB-2018</strain>
        <tissue evidence="26">Muscle</tissue>
    </source>
</reference>
<evidence type="ECO:0000256" key="3">
    <source>
        <dbReference type="ARBA" id="ARBA00005175"/>
    </source>
</evidence>
<dbReference type="CDD" id="cd13274">
    <property type="entry name" value="PH_DGK_type2"/>
    <property type="match status" value="1"/>
</dbReference>
<dbReference type="SMART" id="SM00046">
    <property type="entry name" value="DAGKc"/>
    <property type="match status" value="1"/>
</dbReference>
<evidence type="ECO:0000256" key="7">
    <source>
        <dbReference type="ARBA" id="ARBA00022553"/>
    </source>
</evidence>
<evidence type="ECO:0000256" key="13">
    <source>
        <dbReference type="ARBA" id="ARBA00022777"/>
    </source>
</evidence>
<dbReference type="PROSITE" id="PS50081">
    <property type="entry name" value="ZF_DAG_PE_2"/>
    <property type="match status" value="2"/>
</dbReference>
<evidence type="ECO:0000256" key="4">
    <source>
        <dbReference type="ARBA" id="ARBA00009280"/>
    </source>
</evidence>
<evidence type="ECO:0000256" key="16">
    <source>
        <dbReference type="ARBA" id="ARBA00023098"/>
    </source>
</evidence>
<feature type="region of interest" description="Disordered" evidence="22">
    <location>
        <begin position="748"/>
        <end position="811"/>
    </location>
</feature>
<dbReference type="GO" id="GO:0008270">
    <property type="term" value="F:zinc ion binding"/>
    <property type="evidence" value="ECO:0007669"/>
    <property type="project" value="UniProtKB-KW"/>
</dbReference>
<keyword evidence="13 21" id="KW-0418">Kinase</keyword>
<keyword evidence="14" id="KW-0862">Zinc</keyword>
<evidence type="ECO:0000256" key="9">
    <source>
        <dbReference type="ARBA" id="ARBA00022723"/>
    </source>
</evidence>
<comment type="catalytic activity">
    <reaction evidence="19">
        <text>a 1,2-diacyl-sn-glycerol + ATP = a 1,2-diacyl-sn-glycero-3-phosphate + ADP + H(+)</text>
        <dbReference type="Rhea" id="RHEA:10272"/>
        <dbReference type="ChEBI" id="CHEBI:15378"/>
        <dbReference type="ChEBI" id="CHEBI:17815"/>
        <dbReference type="ChEBI" id="CHEBI:30616"/>
        <dbReference type="ChEBI" id="CHEBI:58608"/>
        <dbReference type="ChEBI" id="CHEBI:456216"/>
        <dbReference type="EC" id="2.7.1.107"/>
    </reaction>
    <physiologicalReaction direction="left-to-right" evidence="19">
        <dbReference type="Rhea" id="RHEA:10273"/>
    </physiologicalReaction>
</comment>
<evidence type="ECO:0000256" key="11">
    <source>
        <dbReference type="ARBA" id="ARBA00022741"/>
    </source>
</evidence>
<dbReference type="FunFam" id="3.40.50.10330:FF:000001">
    <property type="entry name" value="Diacylglycerol kinase"/>
    <property type="match status" value="1"/>
</dbReference>
<evidence type="ECO:0000259" key="23">
    <source>
        <dbReference type="PROSITE" id="PS50003"/>
    </source>
</evidence>
<evidence type="ECO:0000313" key="27">
    <source>
        <dbReference type="Proteomes" id="UP000516260"/>
    </source>
</evidence>
<gene>
    <name evidence="26" type="ORF">fugu_001853</name>
</gene>
<feature type="region of interest" description="Disordered" evidence="22">
    <location>
        <begin position="687"/>
        <end position="714"/>
    </location>
</feature>
<dbReference type="InterPro" id="IPR054474">
    <property type="entry name" value="DGKD_4H"/>
</dbReference>
<dbReference type="GO" id="GO:0046486">
    <property type="term" value="P:glycerolipid metabolic process"/>
    <property type="evidence" value="ECO:0007669"/>
    <property type="project" value="UniProtKB-UniPathway"/>
</dbReference>
<evidence type="ECO:0000256" key="1">
    <source>
        <dbReference type="ARBA" id="ARBA00004236"/>
    </source>
</evidence>
<sequence>MRASVALRCASELVSEATPHRTAPLAPPTLPRAFLLLLFLLPDSDSLRRCAFARRTPPGETRTPLTAAARAPGRRLTTRTQVDPSPPPERTEGSRYRTWPRIQEVGVPPPLAVSMASKLNPNVLYVAEHGEALGSPQADSERTSMAGEGGEESSDSDGEQEETSHKLIRKVSTSGQIRAKKSVKEGILLKQTSSFQRWKRRYFKLRGRTLYYAKDCKSLIFDEVDLSDASVAETSTKNINNSFTVITPFRKLMLCAESRKEMEDWIGALRSVQKWETYEASQFNMEHFSGMHNWYACSHARPTFCNVCREALPGVTSHGLSCEVCKFKAHKRCAVRSTNNCKWTTLASIGSDIIEDEEGVFMPHQWLEGNLPVSARCVVCDKNCGSVRRLQDWRCLWCKAIVHSGCKDQTGKVCPLGQCRVSIIPPTALNSIDSDGFWKATSASCSSPLLVLVNSKSGDNQGVKFLRKFKQLLNPAQVFDLMNGGPELGLRLFQKFVTFRILVCGGDGSVGWVLSELDKLRLHKQCQLGVLPLGTGNDLARVLGWGGLCDDDAQLLQILEKLERATTKMLDRWSVMTYEVPATAKGAPAKEEDGPESPLQIHITQYADSVASHLAKILDSDKHSDVISSAKFLCGTVNDFVAEVGKAYERATENREEADAMAKKCALLNEKLDSLVKALSEEAEAQVVPAGSLPSQESGGSSPGDSGGESGSEVRAYRSKEQLMLRANSLKKALRQIIEQAEKVVDEQNRHTQVHRMSSASSIRRENSEELKEAEPRECGGVTRPRAGGGPTVSDLRSATGQGGLSPTSPIVLEKPEGLAAVTFNEESVLCSEKCVMNNYFGIGLDAKISLEFNNKRDEHPKKCSSRTKNMMWYGVLGTKELVQKTYKNLEQRVQLECDGVPMSLPSLQGLAVLNIPSYAGGINFWGGTKEDNNFGAPSFDDKKLEVVAVFGSMQMAMSRVINLQHHRIAQCRQVKITILGEEGVPVQVDGEAWVQPPGIVEIVHKNRAQMLTRDRAFESTLKSWEDKRKIESYRASRPRLNSQQSMEYLTEEECAQVQQLGIVADALISKIREAAKTHKLVEQELAHAVNATALVLTEAKLSSPEYLSRSTAVEIVNSSKVLQAETRMLLDGKLLSDSPEEEELRLTLNSLSTELHKLDDIHWICPLMQCSEEEAGRSSSKSSSMKLKIIPKVKKEREKLHKQKSNSSLSGTWDMRSGPGEADLGN</sequence>
<dbReference type="Pfam" id="PF22944">
    <property type="entry name" value="DGKD_4H"/>
    <property type="match status" value="1"/>
</dbReference>
<dbReference type="InterPro" id="IPR000756">
    <property type="entry name" value="Diacylglycerol_kin_accessory"/>
</dbReference>
<comment type="pathway">
    <text evidence="3">Lipid metabolism; glycerolipid metabolism.</text>
</comment>
<dbReference type="FunFam" id="3.30.60.20:FF:000029">
    <property type="entry name" value="Diacylglycerol kinase"/>
    <property type="match status" value="1"/>
</dbReference>
<dbReference type="GO" id="GO:0007200">
    <property type="term" value="P:phospholipase C-activating G protein-coupled receptor signaling pathway"/>
    <property type="evidence" value="ECO:0007669"/>
    <property type="project" value="InterPro"/>
</dbReference>
<dbReference type="InterPro" id="IPR016064">
    <property type="entry name" value="NAD/diacylglycerol_kinase_sf"/>
</dbReference>
<dbReference type="GO" id="GO:0004143">
    <property type="term" value="F:ATP-dependent diacylglycerol kinase activity"/>
    <property type="evidence" value="ECO:0007669"/>
    <property type="project" value="UniProtKB-EC"/>
</dbReference>
<dbReference type="PROSITE" id="PS00479">
    <property type="entry name" value="ZF_DAG_PE_1"/>
    <property type="match status" value="2"/>
</dbReference>
<dbReference type="GO" id="GO:0005886">
    <property type="term" value="C:plasma membrane"/>
    <property type="evidence" value="ECO:0007669"/>
    <property type="project" value="UniProtKB-SubCell"/>
</dbReference>
<evidence type="ECO:0000256" key="6">
    <source>
        <dbReference type="ARBA" id="ARBA00022490"/>
    </source>
</evidence>
<feature type="domain" description="Phorbol-ester/DAG-type" evidence="24">
    <location>
        <begin position="363"/>
        <end position="414"/>
    </location>
</feature>
<evidence type="ECO:0000256" key="18">
    <source>
        <dbReference type="ARBA" id="ARBA00023371"/>
    </source>
</evidence>
<comment type="similarity">
    <text evidence="4 21">Belongs to the eukaryotic diacylglycerol kinase family.</text>
</comment>
<dbReference type="AlphaFoldDB" id="A0A4Z2BPE9"/>
<dbReference type="Gene3D" id="3.30.60.20">
    <property type="match status" value="2"/>
</dbReference>
<evidence type="ECO:0000256" key="14">
    <source>
        <dbReference type="ARBA" id="ARBA00022833"/>
    </source>
</evidence>
<dbReference type="UniPathway" id="UPA00230"/>
<dbReference type="Pfam" id="PF00130">
    <property type="entry name" value="C1_1"/>
    <property type="match status" value="2"/>
</dbReference>
<dbReference type="InterPro" id="IPR001206">
    <property type="entry name" value="Diacylglycerol_kinase_cat_dom"/>
</dbReference>
<proteinExistence type="inferred from homology"/>
<comment type="caution">
    <text evidence="26">The sequence shown here is derived from an EMBL/GenBank/DDBJ whole genome shotgun (WGS) entry which is preliminary data.</text>
</comment>
<evidence type="ECO:0000256" key="22">
    <source>
        <dbReference type="SAM" id="MobiDB-lite"/>
    </source>
</evidence>
<dbReference type="Pfam" id="PF00781">
    <property type="entry name" value="DAGK_cat"/>
    <property type="match status" value="1"/>
</dbReference>
<evidence type="ECO:0000256" key="20">
    <source>
        <dbReference type="ARBA" id="ARBA00060536"/>
    </source>
</evidence>
<dbReference type="FunFam" id="2.30.29.30:FF:000060">
    <property type="entry name" value="Diacylglycerol kinase"/>
    <property type="match status" value="1"/>
</dbReference>
<dbReference type="PROSITE" id="PS50146">
    <property type="entry name" value="DAGK"/>
    <property type="match status" value="1"/>
</dbReference>